<feature type="transmembrane region" description="Helical" evidence="1">
    <location>
        <begin position="12"/>
        <end position="36"/>
    </location>
</feature>
<name>A0A2T9X903_9CREN</name>
<feature type="transmembrane region" description="Helical" evidence="1">
    <location>
        <begin position="334"/>
        <end position="361"/>
    </location>
</feature>
<evidence type="ECO:0008006" key="4">
    <source>
        <dbReference type="Google" id="ProtNLM"/>
    </source>
</evidence>
<keyword evidence="1" id="KW-0812">Transmembrane</keyword>
<evidence type="ECO:0000313" key="3">
    <source>
        <dbReference type="Proteomes" id="UP000245638"/>
    </source>
</evidence>
<feature type="transmembrane region" description="Helical" evidence="1">
    <location>
        <begin position="265"/>
        <end position="283"/>
    </location>
</feature>
<dbReference type="AlphaFoldDB" id="A0A2T9X903"/>
<dbReference type="GO" id="GO:0140359">
    <property type="term" value="F:ABC-type transporter activity"/>
    <property type="evidence" value="ECO:0007669"/>
    <property type="project" value="InterPro"/>
</dbReference>
<evidence type="ECO:0000313" key="2">
    <source>
        <dbReference type="EMBL" id="PVU76576.1"/>
    </source>
</evidence>
<gene>
    <name evidence="2" type="ORF">DDW13_02725</name>
</gene>
<dbReference type="EMBL" id="QEFD01000084">
    <property type="protein sequence ID" value="PVU76576.1"/>
    <property type="molecule type" value="Genomic_DNA"/>
</dbReference>
<dbReference type="GO" id="GO:0005886">
    <property type="term" value="C:plasma membrane"/>
    <property type="evidence" value="ECO:0007669"/>
    <property type="project" value="UniProtKB-SubCell"/>
</dbReference>
<reference evidence="2 3" key="1">
    <citation type="journal article" date="2015" name="Appl. Environ. Microbiol.">
        <title>Nanoarchaeota, Their Sulfolobales Host, and Nanoarchaeota Virus Distribution across Yellowstone National Park Hot Springs.</title>
        <authorList>
            <person name="Munson-McGee J.H."/>
            <person name="Field E.K."/>
            <person name="Bateson M."/>
            <person name="Rooney C."/>
            <person name="Stepanauskas R."/>
            <person name="Young M.J."/>
        </authorList>
    </citation>
    <scope>NUCLEOTIDE SEQUENCE [LARGE SCALE GENOMIC DNA]</scope>
    <source>
        <strain evidence="2">SCGC AC-742_N10</strain>
    </source>
</reference>
<organism evidence="2 3">
    <name type="scientific">Acidianus hospitalis</name>
    <dbReference type="NCBI Taxonomy" id="563177"/>
    <lineage>
        <taxon>Archaea</taxon>
        <taxon>Thermoproteota</taxon>
        <taxon>Thermoprotei</taxon>
        <taxon>Sulfolobales</taxon>
        <taxon>Sulfolobaceae</taxon>
        <taxon>Acidianus</taxon>
    </lineage>
</organism>
<dbReference type="Proteomes" id="UP000245638">
    <property type="component" value="Unassembled WGS sequence"/>
</dbReference>
<sequence length="461" mass="50710">MNPIIYDFKRSFLRLSVLIFLVVFAAVGVGIGYSVYHFSVENLPASSYYNMNFVGVSFGFPNGTVKVHGYVFDNRGCPLVATIEMVSNSGKVVSMTQSNSSGFFTIQGNNASYIIVKYSTYEENATITTIAAAGKSLLQQHTVIYTHIICNVSDFYNYYEYYGEGLAVITGVKNCVGKLILASTFNQGELNLTFYNQDLKAIGSCIINYSGYVTINSIKIKPGTQFISLGSKSSTGFTIENPPNEYSPIPNIEYKINQGVISSSSLFQSFFPIIMIYLAYALYSKLIDSGAIEFIISRPLTRASFYLTRLTSGLLTGVATSIIFSLVVGGTFSILIHYFPSFVVTMLIIQLISILSFYYILSFMLSNFIKSATATLGISIALYFIIRIVEGILPIFLPTNVSNILGYYVNPTSICSVATYLSTHLTLAGAPFNLGISIVAQLSWLIGLSLLGYLKFRRIDL</sequence>
<dbReference type="Pfam" id="PF12679">
    <property type="entry name" value="ABC2_membrane_2"/>
    <property type="match status" value="1"/>
</dbReference>
<protein>
    <recommendedName>
        <fullName evidence="4">ABC transporter permease</fullName>
    </recommendedName>
</protein>
<keyword evidence="1" id="KW-1133">Transmembrane helix</keyword>
<feature type="transmembrane region" description="Helical" evidence="1">
    <location>
        <begin position="373"/>
        <end position="397"/>
    </location>
</feature>
<evidence type="ECO:0000256" key="1">
    <source>
        <dbReference type="SAM" id="Phobius"/>
    </source>
</evidence>
<accession>A0A2T9X903</accession>
<keyword evidence="1" id="KW-0472">Membrane</keyword>
<feature type="transmembrane region" description="Helical" evidence="1">
    <location>
        <begin position="304"/>
        <end position="328"/>
    </location>
</feature>
<comment type="caution">
    <text evidence="2">The sequence shown here is derived from an EMBL/GenBank/DDBJ whole genome shotgun (WGS) entry which is preliminary data.</text>
</comment>
<feature type="transmembrane region" description="Helical" evidence="1">
    <location>
        <begin position="432"/>
        <end position="454"/>
    </location>
</feature>
<proteinExistence type="predicted"/>